<proteinExistence type="predicted"/>
<dbReference type="KEGG" id="pna:Pnap_4415"/>
<dbReference type="OrthoDB" id="9964370at2"/>
<dbReference type="RefSeq" id="WP_011798064.1">
    <property type="nucleotide sequence ID" value="NC_008757.1"/>
</dbReference>
<dbReference type="Proteomes" id="UP000000644">
    <property type="component" value="Plasmid pPNAP01"/>
</dbReference>
<dbReference type="HOGENOM" id="CLU_2370429_0_0_4"/>
<organism evidence="1 2">
    <name type="scientific">Polaromonas naphthalenivorans (strain CJ2)</name>
    <dbReference type="NCBI Taxonomy" id="365044"/>
    <lineage>
        <taxon>Bacteria</taxon>
        <taxon>Pseudomonadati</taxon>
        <taxon>Pseudomonadota</taxon>
        <taxon>Betaproteobacteria</taxon>
        <taxon>Burkholderiales</taxon>
        <taxon>Comamonadaceae</taxon>
        <taxon>Polaromonas</taxon>
    </lineage>
</organism>
<evidence type="ECO:0000313" key="1">
    <source>
        <dbReference type="EMBL" id="ABM39693.1"/>
    </source>
</evidence>
<reference evidence="2" key="1">
    <citation type="journal article" date="2009" name="Environ. Microbiol.">
        <title>The genome of Polaromonas naphthalenivorans strain CJ2, isolated from coal tar-contaminated sediment, reveals physiological and metabolic versatility and evolution through extensive horizontal gene transfer.</title>
        <authorList>
            <person name="Yagi J.M."/>
            <person name="Sims D."/>
            <person name="Brettin T."/>
            <person name="Bruce D."/>
            <person name="Madsen E.L."/>
        </authorList>
    </citation>
    <scope>NUCLEOTIDE SEQUENCE [LARGE SCALE GENOMIC DNA]</scope>
    <source>
        <strain evidence="2">CJ2</strain>
        <plasmid evidence="2">Plasmid pPNAP01</plasmid>
    </source>
</reference>
<protein>
    <submittedName>
        <fullName evidence="1">Uncharacterized protein</fullName>
    </submittedName>
</protein>
<keyword evidence="2" id="KW-1185">Reference proteome</keyword>
<geneLocation type="plasmid" evidence="1 2">
    <name>pPNAP01</name>
</geneLocation>
<accession>A1VVL5</accession>
<dbReference type="EMBL" id="CP000530">
    <property type="protein sequence ID" value="ABM39693.1"/>
    <property type="molecule type" value="Genomic_DNA"/>
</dbReference>
<gene>
    <name evidence="1" type="ordered locus">Pnap_4415</name>
</gene>
<keyword evidence="1" id="KW-0614">Plasmid</keyword>
<sequence>MDSFTPENLAKATEILEQARAQLQAIGLHCMLSSTSLPQGLSVSLHVAQTELAVVAAHVASGQGGSLAHTADGQRHFVSEVADMAADLAIDKARR</sequence>
<evidence type="ECO:0000313" key="2">
    <source>
        <dbReference type="Proteomes" id="UP000000644"/>
    </source>
</evidence>
<dbReference type="AlphaFoldDB" id="A1VVL5"/>
<name>A1VVL5_POLNA</name>